<dbReference type="GO" id="GO:0000148">
    <property type="term" value="C:1,3-beta-D-glucan synthase complex"/>
    <property type="evidence" value="ECO:0007669"/>
    <property type="project" value="InterPro"/>
</dbReference>
<dbReference type="InterPro" id="IPR003440">
    <property type="entry name" value="Glyco_trans_48_dom"/>
</dbReference>
<keyword evidence="2" id="KW-1185">Reference proteome</keyword>
<name>A0A1S3UZR2_VIGRR</name>
<dbReference type="GO" id="GO:0003843">
    <property type="term" value="F:1,3-beta-D-glucan synthase activity"/>
    <property type="evidence" value="ECO:0007669"/>
    <property type="project" value="InterPro"/>
</dbReference>
<dbReference type="STRING" id="3916.A0A1S3UZR2"/>
<dbReference type="GO" id="GO:0005886">
    <property type="term" value="C:plasma membrane"/>
    <property type="evidence" value="ECO:0007669"/>
    <property type="project" value="TreeGrafter"/>
</dbReference>
<evidence type="ECO:0000313" key="2">
    <source>
        <dbReference type="Proteomes" id="UP000087766"/>
    </source>
</evidence>
<sequence>MKYKAAELESWESSRLQGDRSLWTQCQSLADMKFTYVVSCQQYSTHKRSSDPRAKEILKLMIKYPSLRVAYIDEVEEPIKDSTRKRDKFYYSALVKAALPTSLDQVIYRIKLPGPAILGEGKQENQNHAIIFTRGEGLQTIDMNQDNYMEEAFKMRNLLQEFLKQPDGPRMPTILGLREYIFTGRYDLL</sequence>
<dbReference type="GeneID" id="106770280"/>
<dbReference type="RefSeq" id="XP_014511583.1">
    <property type="nucleotide sequence ID" value="XM_014656097.1"/>
</dbReference>
<dbReference type="Pfam" id="PF02364">
    <property type="entry name" value="Glucan_synthase"/>
    <property type="match status" value="1"/>
</dbReference>
<gene>
    <name evidence="3" type="primary">LOC106770280</name>
</gene>
<dbReference type="Proteomes" id="UP000087766">
    <property type="component" value="Chromosome 8"/>
</dbReference>
<reference evidence="2" key="1">
    <citation type="journal article" date="2014" name="Nat. Commun.">
        <title>Genome sequence of mungbean and insights into evolution within Vigna species.</title>
        <authorList>
            <person name="Kang Y.J."/>
            <person name="Kim S.K."/>
            <person name="Kim M.Y."/>
            <person name="Lestari P."/>
            <person name="Kim K.H."/>
            <person name="Ha B.K."/>
            <person name="Jun T.H."/>
            <person name="Hwang W.J."/>
            <person name="Lee T."/>
            <person name="Lee J."/>
            <person name="Shim S."/>
            <person name="Yoon M.Y."/>
            <person name="Jang Y.E."/>
            <person name="Han K.S."/>
            <person name="Taeprayoon P."/>
            <person name="Yoon N."/>
            <person name="Somta P."/>
            <person name="Tanya P."/>
            <person name="Kim K.S."/>
            <person name="Gwag J.G."/>
            <person name="Moon J.K."/>
            <person name="Lee Y.H."/>
            <person name="Park B.S."/>
            <person name="Bombarely A."/>
            <person name="Doyle J.J."/>
            <person name="Jackson S.A."/>
            <person name="Schafleitner R."/>
            <person name="Srinives P."/>
            <person name="Varshney R.K."/>
            <person name="Lee S.H."/>
        </authorList>
    </citation>
    <scope>NUCLEOTIDE SEQUENCE [LARGE SCALE GENOMIC DNA]</scope>
    <source>
        <strain evidence="2">cv. VC1973A</strain>
    </source>
</reference>
<feature type="domain" description="Glycosyl transferase 48" evidence="1">
    <location>
        <begin position="17"/>
        <end position="186"/>
    </location>
</feature>
<dbReference type="OrthoDB" id="1432960at2759"/>
<evidence type="ECO:0000259" key="1">
    <source>
        <dbReference type="Pfam" id="PF02364"/>
    </source>
</evidence>
<dbReference type="PANTHER" id="PTHR12741:SF66">
    <property type="entry name" value="1,3-BETA-GLUCAN SYNTHASE"/>
    <property type="match status" value="1"/>
</dbReference>
<dbReference type="GO" id="GO:0006075">
    <property type="term" value="P:(1-&gt;3)-beta-D-glucan biosynthetic process"/>
    <property type="evidence" value="ECO:0007669"/>
    <property type="project" value="InterPro"/>
</dbReference>
<protein>
    <submittedName>
        <fullName evidence="3">Callose synthase 3-like</fullName>
    </submittedName>
</protein>
<proteinExistence type="predicted"/>
<dbReference type="AlphaFoldDB" id="A0A1S3UZR2"/>
<accession>A0A1S3UZR2</accession>
<organism evidence="2 3">
    <name type="scientific">Vigna radiata var. radiata</name>
    <name type="common">Mung bean</name>
    <name type="synonym">Phaseolus aureus</name>
    <dbReference type="NCBI Taxonomy" id="3916"/>
    <lineage>
        <taxon>Eukaryota</taxon>
        <taxon>Viridiplantae</taxon>
        <taxon>Streptophyta</taxon>
        <taxon>Embryophyta</taxon>
        <taxon>Tracheophyta</taxon>
        <taxon>Spermatophyta</taxon>
        <taxon>Magnoliopsida</taxon>
        <taxon>eudicotyledons</taxon>
        <taxon>Gunneridae</taxon>
        <taxon>Pentapetalae</taxon>
        <taxon>rosids</taxon>
        <taxon>fabids</taxon>
        <taxon>Fabales</taxon>
        <taxon>Fabaceae</taxon>
        <taxon>Papilionoideae</taxon>
        <taxon>50 kb inversion clade</taxon>
        <taxon>NPAAA clade</taxon>
        <taxon>indigoferoid/millettioid clade</taxon>
        <taxon>Phaseoleae</taxon>
        <taxon>Vigna</taxon>
    </lineage>
</organism>
<dbReference type="PANTHER" id="PTHR12741">
    <property type="entry name" value="LYST-INTERACTING PROTEIN LIP5 DOPAMINE RESPONSIVE PROTEIN DRG-1"/>
    <property type="match status" value="1"/>
</dbReference>
<evidence type="ECO:0000313" key="3">
    <source>
        <dbReference type="RefSeq" id="XP_014511583.1"/>
    </source>
</evidence>
<reference evidence="3" key="2">
    <citation type="submission" date="2025-08" db="UniProtKB">
        <authorList>
            <consortium name="RefSeq"/>
        </authorList>
    </citation>
    <scope>IDENTIFICATION</scope>
    <source>
        <tissue evidence="3">Leaf</tissue>
    </source>
</reference>
<dbReference type="KEGG" id="vra:106770280"/>